<dbReference type="InterPro" id="IPR005482">
    <property type="entry name" value="Biotin_COase_C"/>
</dbReference>
<evidence type="ECO:0000256" key="3">
    <source>
        <dbReference type="ARBA" id="ARBA00022840"/>
    </source>
</evidence>
<dbReference type="GO" id="GO:0016874">
    <property type="term" value="F:ligase activity"/>
    <property type="evidence" value="ECO:0007669"/>
    <property type="project" value="UniProtKB-KW"/>
</dbReference>
<dbReference type="PROSITE" id="PS50975">
    <property type="entry name" value="ATP_GRASP"/>
    <property type="match status" value="1"/>
</dbReference>
<evidence type="ECO:0000313" key="8">
    <source>
        <dbReference type="EMBL" id="PIW17202.1"/>
    </source>
</evidence>
<organism evidence="8 9">
    <name type="scientific">bacterium (Candidatus Blackallbacteria) CG17_big_fil_post_rev_8_21_14_2_50_48_46</name>
    <dbReference type="NCBI Taxonomy" id="2014261"/>
    <lineage>
        <taxon>Bacteria</taxon>
        <taxon>Candidatus Blackallbacteria</taxon>
    </lineage>
</organism>
<keyword evidence="4" id="KW-0092">Biotin</keyword>
<dbReference type="Proteomes" id="UP000231019">
    <property type="component" value="Unassembled WGS sequence"/>
</dbReference>
<keyword evidence="2 5" id="KW-0547">Nucleotide-binding</keyword>
<dbReference type="SUPFAM" id="SSF56059">
    <property type="entry name" value="Glutathione synthetase ATP-binding domain-like"/>
    <property type="match status" value="1"/>
</dbReference>
<dbReference type="SMART" id="SM00878">
    <property type="entry name" value="Biotin_carb_C"/>
    <property type="match status" value="1"/>
</dbReference>
<dbReference type="Pfam" id="PF00289">
    <property type="entry name" value="Biotin_carb_N"/>
    <property type="match status" value="1"/>
</dbReference>
<evidence type="ECO:0000313" key="9">
    <source>
        <dbReference type="Proteomes" id="UP000231019"/>
    </source>
</evidence>
<dbReference type="InterPro" id="IPR005481">
    <property type="entry name" value="BC-like_N"/>
</dbReference>
<dbReference type="InterPro" id="IPR050856">
    <property type="entry name" value="Biotin_carboxylase_complex"/>
</dbReference>
<dbReference type="InterPro" id="IPR016185">
    <property type="entry name" value="PreATP-grasp_dom_sf"/>
</dbReference>
<dbReference type="GO" id="GO:0046872">
    <property type="term" value="F:metal ion binding"/>
    <property type="evidence" value="ECO:0007669"/>
    <property type="project" value="InterPro"/>
</dbReference>
<keyword evidence="1" id="KW-0436">Ligase</keyword>
<dbReference type="InterPro" id="IPR011761">
    <property type="entry name" value="ATP-grasp"/>
</dbReference>
<evidence type="ECO:0000256" key="5">
    <source>
        <dbReference type="PROSITE-ProRule" id="PRU00409"/>
    </source>
</evidence>
<gene>
    <name evidence="8" type="ORF">COW36_09525</name>
</gene>
<comment type="caution">
    <text evidence="8">The sequence shown here is derived from an EMBL/GenBank/DDBJ whole genome shotgun (WGS) entry which is preliminary data.</text>
</comment>
<feature type="domain" description="Biotin carboxylation" evidence="7">
    <location>
        <begin position="7"/>
        <end position="449"/>
    </location>
</feature>
<name>A0A2M7G5E9_9BACT</name>
<evidence type="ECO:0000259" key="6">
    <source>
        <dbReference type="PROSITE" id="PS50975"/>
    </source>
</evidence>
<dbReference type="EMBL" id="PFFQ01000026">
    <property type="protein sequence ID" value="PIW17202.1"/>
    <property type="molecule type" value="Genomic_DNA"/>
</dbReference>
<feature type="domain" description="ATP-grasp" evidence="6">
    <location>
        <begin position="125"/>
        <end position="321"/>
    </location>
</feature>
<sequence length="492" mass="55571">MNGFPMKFDHVLVANRSVIGRRIVRTCREMGLKTTSVFTCTDLQNAWLAQADQAIEIPDLPDCSGYMNAKALLKAAKELNAAIHPGYGFLSERADFRKLCDSEGIELIGPSFSVLELAGDKVACQAFLAKQGLPLIPSLAYPEVQGEKLITACQELGYPLMLKPARGGGGLGMLKIESQETLMASIEQATAYAQHHFQDPTLLIEKYLKGSRHVEVQILADRHGNLTHLYERECSLQRRRQKVIEEAPAVFLSESDREKVWNLALEIAQIIGIDQVSTIEFLWHEGNFYFLEINPRLQVEHAVSEEICAEDLVAWQIRIAQGESLENFSRPPHSGHSIEARIYAENPDTGLPSTGQIEYIQWPLAKGLRIESGIGEGSQLSVQFDPLVCKLISHADNRELARKQLVRALKQLELAGTVYLNTPVLLKMLETEAYIHNRISTEYYSSFQPRFSKPEFWQELLLQTEKLQPSEIRPQQKPFRNQTGFWRPAFQQ</sequence>
<evidence type="ECO:0000256" key="1">
    <source>
        <dbReference type="ARBA" id="ARBA00022598"/>
    </source>
</evidence>
<dbReference type="PANTHER" id="PTHR18866">
    <property type="entry name" value="CARBOXYLASE:PYRUVATE/ACETYL-COA/PROPIONYL-COA CARBOXYLASE"/>
    <property type="match status" value="1"/>
</dbReference>
<dbReference type="InterPro" id="IPR005479">
    <property type="entry name" value="CPAse_ATP-bd"/>
</dbReference>
<proteinExistence type="predicted"/>
<dbReference type="InterPro" id="IPR011764">
    <property type="entry name" value="Biotin_carboxylation_dom"/>
</dbReference>
<dbReference type="SUPFAM" id="SSF52440">
    <property type="entry name" value="PreATP-grasp domain"/>
    <property type="match status" value="1"/>
</dbReference>
<evidence type="ECO:0000256" key="4">
    <source>
        <dbReference type="ARBA" id="ARBA00023267"/>
    </source>
</evidence>
<dbReference type="Gene3D" id="3.30.470.20">
    <property type="entry name" value="ATP-grasp fold, B domain"/>
    <property type="match status" value="1"/>
</dbReference>
<dbReference type="AlphaFoldDB" id="A0A2M7G5E9"/>
<dbReference type="PROSITE" id="PS50979">
    <property type="entry name" value="BC"/>
    <property type="match status" value="1"/>
</dbReference>
<dbReference type="Pfam" id="PF02785">
    <property type="entry name" value="Biotin_carb_C"/>
    <property type="match status" value="1"/>
</dbReference>
<protein>
    <submittedName>
        <fullName evidence="8">Biotin carboxylase</fullName>
    </submittedName>
</protein>
<accession>A0A2M7G5E9</accession>
<evidence type="ECO:0000259" key="7">
    <source>
        <dbReference type="PROSITE" id="PS50979"/>
    </source>
</evidence>
<dbReference type="Pfam" id="PF02786">
    <property type="entry name" value="CPSase_L_D2"/>
    <property type="match status" value="1"/>
</dbReference>
<dbReference type="InterPro" id="IPR011054">
    <property type="entry name" value="Rudment_hybrid_motif"/>
</dbReference>
<dbReference type="GO" id="GO:0005524">
    <property type="term" value="F:ATP binding"/>
    <property type="evidence" value="ECO:0007669"/>
    <property type="project" value="UniProtKB-UniRule"/>
</dbReference>
<evidence type="ECO:0000256" key="2">
    <source>
        <dbReference type="ARBA" id="ARBA00022741"/>
    </source>
</evidence>
<dbReference type="SUPFAM" id="SSF51246">
    <property type="entry name" value="Rudiment single hybrid motif"/>
    <property type="match status" value="1"/>
</dbReference>
<keyword evidence="3 5" id="KW-0067">ATP-binding</keyword>
<dbReference type="PANTHER" id="PTHR18866:SF33">
    <property type="entry name" value="METHYLCROTONOYL-COA CARBOXYLASE SUBUNIT ALPHA, MITOCHONDRIAL-RELATED"/>
    <property type="match status" value="1"/>
</dbReference>
<dbReference type="PROSITE" id="PS00867">
    <property type="entry name" value="CPSASE_2"/>
    <property type="match status" value="1"/>
</dbReference>
<dbReference type="PROSITE" id="PS00866">
    <property type="entry name" value="CPSASE_1"/>
    <property type="match status" value="1"/>
</dbReference>
<reference evidence="8 9" key="1">
    <citation type="submission" date="2017-09" db="EMBL/GenBank/DDBJ databases">
        <title>Depth-based differentiation of microbial function through sediment-hosted aquifers and enrichment of novel symbionts in the deep terrestrial subsurface.</title>
        <authorList>
            <person name="Probst A.J."/>
            <person name="Ladd B."/>
            <person name="Jarett J.K."/>
            <person name="Geller-Mcgrath D.E."/>
            <person name="Sieber C.M."/>
            <person name="Emerson J.B."/>
            <person name="Anantharaman K."/>
            <person name="Thomas B.C."/>
            <person name="Malmstrom R."/>
            <person name="Stieglmeier M."/>
            <person name="Klingl A."/>
            <person name="Woyke T."/>
            <person name="Ryan C.M."/>
            <person name="Banfield J.F."/>
        </authorList>
    </citation>
    <scope>NUCLEOTIDE SEQUENCE [LARGE SCALE GENOMIC DNA]</scope>
    <source>
        <strain evidence="8">CG17_big_fil_post_rev_8_21_14_2_50_48_46</strain>
    </source>
</reference>